<feature type="compositionally biased region" description="Polar residues" evidence="1">
    <location>
        <begin position="283"/>
        <end position="293"/>
    </location>
</feature>
<evidence type="ECO:0000313" key="4">
    <source>
        <dbReference type="Proteomes" id="UP000002058"/>
    </source>
</evidence>
<dbReference type="OrthoDB" id="21449at2759"/>
<protein>
    <submittedName>
        <fullName evidence="3">Uncharacterized protein</fullName>
    </submittedName>
</protein>
<evidence type="ECO:0000256" key="2">
    <source>
        <dbReference type="SAM" id="SignalP"/>
    </source>
</evidence>
<name>C4JXN7_UNCRE</name>
<accession>C4JXN7</accession>
<dbReference type="RefSeq" id="XP_002583443.1">
    <property type="nucleotide sequence ID" value="XM_002583397.1"/>
</dbReference>
<reference evidence="4" key="1">
    <citation type="journal article" date="2009" name="Genome Res.">
        <title>Comparative genomic analyses of the human fungal pathogens Coccidioides and their relatives.</title>
        <authorList>
            <person name="Sharpton T.J."/>
            <person name="Stajich J.E."/>
            <person name="Rounsley S.D."/>
            <person name="Gardner M.J."/>
            <person name="Wortman J.R."/>
            <person name="Jordar V.S."/>
            <person name="Maiti R."/>
            <person name="Kodira C.D."/>
            <person name="Neafsey D.E."/>
            <person name="Zeng Q."/>
            <person name="Hung C.-Y."/>
            <person name="McMahan C."/>
            <person name="Muszewska A."/>
            <person name="Grynberg M."/>
            <person name="Mandel M.A."/>
            <person name="Kellner E.M."/>
            <person name="Barker B.M."/>
            <person name="Galgiani J.N."/>
            <person name="Orbach M.J."/>
            <person name="Kirkland T.N."/>
            <person name="Cole G.T."/>
            <person name="Henn M.R."/>
            <person name="Birren B.W."/>
            <person name="Taylor J.W."/>
        </authorList>
    </citation>
    <scope>NUCLEOTIDE SEQUENCE [LARGE SCALE GENOMIC DNA]</scope>
    <source>
        <strain evidence="4">UAMH 1704</strain>
    </source>
</reference>
<keyword evidence="2" id="KW-0732">Signal</keyword>
<feature type="region of interest" description="Disordered" evidence="1">
    <location>
        <begin position="29"/>
        <end position="75"/>
    </location>
</feature>
<sequence>MGDAFAVVLHSLRILSALEELYADLVKGETGGEASAKQSPEQQPLVNGQQDGLGSPPNPKKRKVTPPGDGCSHSTIVSSLVSRLYARYRELVTKEIREEERRYTQLQNELIRVHEEQKAEPPTLPVAAQQAQPQQKPKPAPEDVPQQSTKPAESRVDLQAPREPGSGPGTPRGFTKTLQPKHEANISIPPTLDAGRHAAPQTAPQPATQYRFENKTPQSMQAHHQPPQWIAANQQPIANIPPTPSTQAQNGGPPIQAHTLAPGFPGTPPGVHIAPTPPGVANARNQPRQQQIGPSVGIRPSPPKPAMQKGIMQPWSIHTPPQRQHVSPYANTPQPPVPAPNRPTQTPQSSNQADKVPNTTSQLPFTVPTGQLPRQAGVNSGPGPLIETVKSAQNIPSSTPINVNIPSFSQRPARLLQSSRPRTPWKKLDALQIPKHPGSPVRPGPEDISPISAVGDQVLFAKMNLKAAKSKAKYLVLLLGLMI</sequence>
<evidence type="ECO:0000256" key="1">
    <source>
        <dbReference type="SAM" id="MobiDB-lite"/>
    </source>
</evidence>
<dbReference type="eggNOG" id="ENOG502S3YN">
    <property type="taxonomic scope" value="Eukaryota"/>
</dbReference>
<organism evidence="3 4">
    <name type="scientific">Uncinocarpus reesii (strain UAMH 1704)</name>
    <dbReference type="NCBI Taxonomy" id="336963"/>
    <lineage>
        <taxon>Eukaryota</taxon>
        <taxon>Fungi</taxon>
        <taxon>Dikarya</taxon>
        <taxon>Ascomycota</taxon>
        <taxon>Pezizomycotina</taxon>
        <taxon>Eurotiomycetes</taxon>
        <taxon>Eurotiomycetidae</taxon>
        <taxon>Onygenales</taxon>
        <taxon>Onygenaceae</taxon>
        <taxon>Uncinocarpus</taxon>
    </lineage>
</organism>
<dbReference type="Proteomes" id="UP000002058">
    <property type="component" value="Unassembled WGS sequence"/>
</dbReference>
<evidence type="ECO:0000313" key="3">
    <source>
        <dbReference type="EMBL" id="EEP81545.1"/>
    </source>
</evidence>
<gene>
    <name evidence="3" type="ORF">UREG_06410</name>
</gene>
<dbReference type="KEGG" id="ure:UREG_06410"/>
<dbReference type="EMBL" id="CH476618">
    <property type="protein sequence ID" value="EEP81545.1"/>
    <property type="molecule type" value="Genomic_DNA"/>
</dbReference>
<feature type="signal peptide" evidence="2">
    <location>
        <begin position="1"/>
        <end position="17"/>
    </location>
</feature>
<feature type="compositionally biased region" description="Polar residues" evidence="1">
    <location>
        <begin position="319"/>
        <end position="332"/>
    </location>
</feature>
<dbReference type="InParanoid" id="C4JXN7"/>
<feature type="compositionally biased region" description="Low complexity" evidence="1">
    <location>
        <begin position="127"/>
        <end position="137"/>
    </location>
</feature>
<dbReference type="VEuPathDB" id="FungiDB:UREG_06410"/>
<feature type="compositionally biased region" description="Polar residues" evidence="1">
    <location>
        <begin position="342"/>
        <end position="364"/>
    </location>
</feature>
<proteinExistence type="predicted"/>
<dbReference type="GeneID" id="8442839"/>
<feature type="compositionally biased region" description="Polar residues" evidence="1">
    <location>
        <begin position="36"/>
        <end position="52"/>
    </location>
</feature>
<feature type="compositionally biased region" description="Low complexity" evidence="1">
    <location>
        <begin position="198"/>
        <end position="207"/>
    </location>
</feature>
<feature type="region of interest" description="Disordered" evidence="1">
    <location>
        <begin position="238"/>
        <end position="376"/>
    </location>
</feature>
<feature type="region of interest" description="Disordered" evidence="1">
    <location>
        <begin position="115"/>
        <end position="207"/>
    </location>
</feature>
<dbReference type="HOGENOM" id="CLU_565241_0_0_1"/>
<keyword evidence="4" id="KW-1185">Reference proteome</keyword>
<feature type="chain" id="PRO_5002939580" evidence="2">
    <location>
        <begin position="18"/>
        <end position="483"/>
    </location>
</feature>
<dbReference type="AlphaFoldDB" id="C4JXN7"/>